<organism evidence="2">
    <name type="scientific">Polaromonas hydrogenivorans</name>
    <dbReference type="NCBI Taxonomy" id="335476"/>
    <lineage>
        <taxon>Bacteria</taxon>
        <taxon>Pseudomonadati</taxon>
        <taxon>Pseudomonadota</taxon>
        <taxon>Betaproteobacteria</taxon>
        <taxon>Burkholderiales</taxon>
        <taxon>Comamonadaceae</taxon>
        <taxon>Polaromonas</taxon>
    </lineage>
</organism>
<accession>A0AAU7LYV7</accession>
<keyword evidence="2" id="KW-0614">Plasmid</keyword>
<sequence>MKSIAIVGAGQSGLQLALALLGRGYEVTVISNRTAEQIRTGKVMSSQCMFDASLQTERELGLNWWDTDCPPIDGFGVTVTNPEEIGTKLIDWVAPLDGFAQSVDQRVKMPAWMAEFERRGGNLVIKDAGVEELEEYSQTYDLVVIAAGKGDIVKLFERDEVRSVFASPQRALALTYVTGVEPRSPLPGITFTAIPGIGEWVMFPGLTTTGPCEIMTFFGIPGGPLDCWGDVKTPEQHLEKTMSLLKTYVPWGAERCRNAQLTDDNGFLSGRVTPTVRKPVVRLPSGRFILGMADVVVVGDPINGQGSNNAAKCATSYLHSILALGEQQPTQEWMQQTFEQFWNYADYVVSWSAAMLRPPEPHVLNLLGAAGQLPSVAHAIVNGFNHPPSLFPWWLDAKECEKFIALKASEMELTA</sequence>
<proteinExistence type="predicted"/>
<name>A0AAU7LYV7_9BURK</name>
<dbReference type="RefSeq" id="WP_349282676.1">
    <property type="nucleotide sequence ID" value="NZ_CBCSCU010000071.1"/>
</dbReference>
<evidence type="ECO:0000259" key="1">
    <source>
        <dbReference type="Pfam" id="PF17885"/>
    </source>
</evidence>
<dbReference type="GO" id="GO:0004497">
    <property type="term" value="F:monooxygenase activity"/>
    <property type="evidence" value="ECO:0007669"/>
    <property type="project" value="UniProtKB-KW"/>
</dbReference>
<dbReference type="SUPFAM" id="SSF51905">
    <property type="entry name" value="FAD/NAD(P)-binding domain"/>
    <property type="match status" value="1"/>
</dbReference>
<feature type="domain" description="Styrene monooxygenase StyA putative substrate binding" evidence="1">
    <location>
        <begin position="148"/>
        <end position="255"/>
    </location>
</feature>
<evidence type="ECO:0000313" key="2">
    <source>
        <dbReference type="EMBL" id="XBP72869.1"/>
    </source>
</evidence>
<dbReference type="PRINTS" id="PR00420">
    <property type="entry name" value="RNGMNOXGNASE"/>
</dbReference>
<keyword evidence="2" id="KW-0560">Oxidoreductase</keyword>
<reference evidence="2" key="1">
    <citation type="submission" date="2024-05" db="EMBL/GenBank/DDBJ databases">
        <authorList>
            <person name="Bunk B."/>
            <person name="Swiderski J."/>
            <person name="Sproer C."/>
            <person name="Thiel V."/>
        </authorList>
    </citation>
    <scope>NUCLEOTIDE SEQUENCE</scope>
    <source>
        <strain evidence="2">DSM 17735</strain>
        <plasmid evidence="2">p2</plasmid>
    </source>
</reference>
<dbReference type="Pfam" id="PF17885">
    <property type="entry name" value="Smoa_sbd"/>
    <property type="match status" value="1"/>
</dbReference>
<dbReference type="EMBL" id="CP157677">
    <property type="protein sequence ID" value="XBP72869.1"/>
    <property type="molecule type" value="Genomic_DNA"/>
</dbReference>
<dbReference type="AlphaFoldDB" id="A0AAU7LYV7"/>
<dbReference type="InterPro" id="IPR041654">
    <property type="entry name" value="StyA_sbd"/>
</dbReference>
<keyword evidence="2" id="KW-0503">Monooxygenase</keyword>
<geneLocation type="plasmid" evidence="2">
    <name>p2</name>
</geneLocation>
<dbReference type="Gene3D" id="3.50.50.60">
    <property type="entry name" value="FAD/NAD(P)-binding domain"/>
    <property type="match status" value="2"/>
</dbReference>
<dbReference type="Gene3D" id="3.30.9.40">
    <property type="match status" value="1"/>
</dbReference>
<dbReference type="InterPro" id="IPR036188">
    <property type="entry name" value="FAD/NAD-bd_sf"/>
</dbReference>
<gene>
    <name evidence="2" type="ORF">ABLV49_22920</name>
</gene>
<protein>
    <submittedName>
        <fullName evidence="2">Styrene monooxygenase/indole monooxygenase family protein</fullName>
    </submittedName>
</protein>